<protein>
    <recommendedName>
        <fullName evidence="2">cysteine-S-conjugate beta-lyase</fullName>
        <ecNumber evidence="2">4.4.1.13</ecNumber>
    </recommendedName>
</protein>
<dbReference type="RefSeq" id="WP_072725375.1">
    <property type="nucleotide sequence ID" value="NZ_BDIS01000015.1"/>
</dbReference>
<evidence type="ECO:0000259" key="6">
    <source>
        <dbReference type="Pfam" id="PF00155"/>
    </source>
</evidence>
<dbReference type="NCBIfam" id="TIGR04350">
    <property type="entry name" value="C_S_lyase_PatB"/>
    <property type="match status" value="1"/>
</dbReference>
<dbReference type="InterPro" id="IPR015422">
    <property type="entry name" value="PyrdxlP-dep_Trfase_small"/>
</dbReference>
<dbReference type="CDD" id="cd00609">
    <property type="entry name" value="AAT_like"/>
    <property type="match status" value="1"/>
</dbReference>
<name>A0A261FVV6_9BIFI</name>
<dbReference type="AlphaFoldDB" id="A0A261FVV6"/>
<dbReference type="STRING" id="1603886.GCA_001895165_01119"/>
<dbReference type="InterPro" id="IPR051798">
    <property type="entry name" value="Class-II_PLP-Dep_Aminotrans"/>
</dbReference>
<keyword evidence="8" id="KW-1185">Reference proteome</keyword>
<reference evidence="7 8" key="1">
    <citation type="journal article" date="2017" name="BMC Genomics">
        <title>Comparative genomic and phylogenomic analyses of the Bifidobacteriaceae family.</title>
        <authorList>
            <person name="Lugli G.A."/>
            <person name="Milani C."/>
            <person name="Turroni F."/>
            <person name="Duranti S."/>
            <person name="Mancabelli L."/>
            <person name="Mangifesta M."/>
            <person name="Ferrario C."/>
            <person name="Modesto M."/>
            <person name="Mattarelli P."/>
            <person name="Jiri K."/>
            <person name="van Sinderen D."/>
            <person name="Ventura M."/>
        </authorList>
    </citation>
    <scope>NUCLEOTIDE SEQUENCE [LARGE SCALE GENOMIC DNA]</scope>
    <source>
        <strain evidence="7 8">DSM 28807</strain>
    </source>
</reference>
<proteinExistence type="inferred from homology"/>
<evidence type="ECO:0000256" key="5">
    <source>
        <dbReference type="ARBA" id="ARBA00037974"/>
    </source>
</evidence>
<sequence length="407" mass="45756">MTYDFDTLIDRRGTGSLKWDEYNAELPMWVADMDFATAPEIREALQRELDRGVFGYAIETAQWRHAIANWWERRHGFRFDEEWLVFSTGVVPTISSIVRKLTTPAENVLVMTPVYDIFFNSILNNGRNPIECPLVYDEATMRYGIDFADLERKLANPQTSLMLLCNPHNPIGIVWEKDTLERIGELAWKHHAIVVSDEIHCDLTMPGVDYTPFASVSAHCRDNSVTCVAPTKTFNLAGLHTAAVVVPDPTLRHRVWRGINTDEVGEPGAFAIPAAVAAFTQGESWLEELRAYLAENRRVVTDYLHDPSHWPALPEGAGVRVVPGEATYLLWLDCADVLDAVDGRDTEDLGDYLQRTTGLLLTAGGQYHGDGARFLRLNVACPLERVCDALDRFVRGVNAYVAERRHG</sequence>
<keyword evidence="3" id="KW-0663">Pyridoxal phosphate</keyword>
<dbReference type="PANTHER" id="PTHR43525:SF1">
    <property type="entry name" value="PROTEIN MALY"/>
    <property type="match status" value="1"/>
</dbReference>
<dbReference type="Pfam" id="PF00155">
    <property type="entry name" value="Aminotran_1_2"/>
    <property type="match status" value="1"/>
</dbReference>
<keyword evidence="4 7" id="KW-0456">Lyase</keyword>
<evidence type="ECO:0000256" key="2">
    <source>
        <dbReference type="ARBA" id="ARBA00012224"/>
    </source>
</evidence>
<dbReference type="SUPFAM" id="SSF53383">
    <property type="entry name" value="PLP-dependent transferases"/>
    <property type="match status" value="1"/>
</dbReference>
<dbReference type="OrthoDB" id="3224382at2"/>
<evidence type="ECO:0000313" key="8">
    <source>
        <dbReference type="Proteomes" id="UP000216352"/>
    </source>
</evidence>
<comment type="similarity">
    <text evidence="5">Belongs to the class-II pyridoxal-phosphate-dependent aminotransferase family. MalY/PatB cystathionine beta-lyase subfamily.</text>
</comment>
<dbReference type="GO" id="GO:0030170">
    <property type="term" value="F:pyridoxal phosphate binding"/>
    <property type="evidence" value="ECO:0007669"/>
    <property type="project" value="InterPro"/>
</dbReference>
<feature type="domain" description="Aminotransferase class I/classII large" evidence="6">
    <location>
        <begin position="32"/>
        <end position="391"/>
    </location>
</feature>
<gene>
    <name evidence="7" type="ORF">BLEM_0020</name>
</gene>
<comment type="caution">
    <text evidence="7">The sequence shown here is derived from an EMBL/GenBank/DDBJ whole genome shotgun (WGS) entry which is preliminary data.</text>
</comment>
<evidence type="ECO:0000256" key="4">
    <source>
        <dbReference type="ARBA" id="ARBA00023239"/>
    </source>
</evidence>
<dbReference type="InterPro" id="IPR015424">
    <property type="entry name" value="PyrdxlP-dep_Trfase"/>
</dbReference>
<dbReference type="Proteomes" id="UP000216352">
    <property type="component" value="Unassembled WGS sequence"/>
</dbReference>
<dbReference type="InterPro" id="IPR015421">
    <property type="entry name" value="PyrdxlP-dep_Trfase_major"/>
</dbReference>
<dbReference type="GO" id="GO:0047804">
    <property type="term" value="F:cysteine-S-conjugate beta-lyase activity"/>
    <property type="evidence" value="ECO:0007669"/>
    <property type="project" value="UniProtKB-EC"/>
</dbReference>
<accession>A0A261FVV6</accession>
<dbReference type="EC" id="4.4.1.13" evidence="2"/>
<evidence type="ECO:0000256" key="1">
    <source>
        <dbReference type="ARBA" id="ARBA00001933"/>
    </source>
</evidence>
<dbReference type="Gene3D" id="3.40.640.10">
    <property type="entry name" value="Type I PLP-dependent aspartate aminotransferase-like (Major domain)"/>
    <property type="match status" value="1"/>
</dbReference>
<evidence type="ECO:0000256" key="3">
    <source>
        <dbReference type="ARBA" id="ARBA00022898"/>
    </source>
</evidence>
<evidence type="ECO:0000313" key="7">
    <source>
        <dbReference type="EMBL" id="OZG63317.1"/>
    </source>
</evidence>
<dbReference type="EMBL" id="MWWX01000001">
    <property type="protein sequence ID" value="OZG63317.1"/>
    <property type="molecule type" value="Genomic_DNA"/>
</dbReference>
<dbReference type="InterPro" id="IPR004839">
    <property type="entry name" value="Aminotransferase_I/II_large"/>
</dbReference>
<dbReference type="Gene3D" id="3.90.1150.10">
    <property type="entry name" value="Aspartate Aminotransferase, domain 1"/>
    <property type="match status" value="1"/>
</dbReference>
<dbReference type="PANTHER" id="PTHR43525">
    <property type="entry name" value="PROTEIN MALY"/>
    <property type="match status" value="1"/>
</dbReference>
<comment type="cofactor">
    <cofactor evidence="1">
        <name>pyridoxal 5'-phosphate</name>
        <dbReference type="ChEBI" id="CHEBI:597326"/>
    </cofactor>
</comment>
<dbReference type="InterPro" id="IPR027619">
    <property type="entry name" value="C-S_lyase_PatB-like"/>
</dbReference>
<organism evidence="7 8">
    <name type="scientific">Bifidobacterium lemurum</name>
    <dbReference type="NCBI Taxonomy" id="1603886"/>
    <lineage>
        <taxon>Bacteria</taxon>
        <taxon>Bacillati</taxon>
        <taxon>Actinomycetota</taxon>
        <taxon>Actinomycetes</taxon>
        <taxon>Bifidobacteriales</taxon>
        <taxon>Bifidobacteriaceae</taxon>
        <taxon>Bifidobacterium</taxon>
    </lineage>
</organism>